<accession>A0A098VXJ7</accession>
<dbReference type="EMBL" id="JMKJ01000077">
    <property type="protein sequence ID" value="KGG52461.1"/>
    <property type="molecule type" value="Genomic_DNA"/>
</dbReference>
<keyword evidence="4" id="KW-1185">Reference proteome</keyword>
<dbReference type="OrthoDB" id="2190904at2759"/>
<dbReference type="VEuPathDB" id="MicrosporidiaDB:DI09_16p150"/>
<dbReference type="Proteomes" id="UP000029725">
    <property type="component" value="Unassembled WGS sequence"/>
</dbReference>
<dbReference type="GO" id="GO:0003690">
    <property type="term" value="F:double-stranded DNA binding"/>
    <property type="evidence" value="ECO:0007669"/>
    <property type="project" value="InterPro"/>
</dbReference>
<dbReference type="GO" id="GO:0003723">
    <property type="term" value="F:RNA binding"/>
    <property type="evidence" value="ECO:0007669"/>
    <property type="project" value="InterPro"/>
</dbReference>
<dbReference type="InterPro" id="IPR000717">
    <property type="entry name" value="PCI_dom"/>
</dbReference>
<organism evidence="3 4">
    <name type="scientific">Mitosporidium daphniae</name>
    <dbReference type="NCBI Taxonomy" id="1485682"/>
    <lineage>
        <taxon>Eukaryota</taxon>
        <taxon>Fungi</taxon>
        <taxon>Fungi incertae sedis</taxon>
        <taxon>Microsporidia</taxon>
        <taxon>Mitosporidium</taxon>
    </lineage>
</organism>
<dbReference type="PANTHER" id="PTHR12732:SF0">
    <property type="entry name" value="PCI DOMAIN-CONTAINING PROTEIN 2"/>
    <property type="match status" value="1"/>
</dbReference>
<evidence type="ECO:0000313" key="4">
    <source>
        <dbReference type="Proteomes" id="UP000029725"/>
    </source>
</evidence>
<dbReference type="RefSeq" id="XP_013238888.1">
    <property type="nucleotide sequence ID" value="XM_013383434.1"/>
</dbReference>
<dbReference type="InterPro" id="IPR036388">
    <property type="entry name" value="WH-like_DNA-bd_sf"/>
</dbReference>
<dbReference type="GO" id="GO:0016973">
    <property type="term" value="P:poly(A)+ mRNA export from nucleus"/>
    <property type="evidence" value="ECO:0007669"/>
    <property type="project" value="TreeGrafter"/>
</dbReference>
<comment type="caution">
    <text evidence="3">The sequence shown here is derived from an EMBL/GenBank/DDBJ whole genome shotgun (WGS) entry which is preliminary data.</text>
</comment>
<feature type="domain" description="PCI" evidence="2">
    <location>
        <begin position="415"/>
        <end position="528"/>
    </location>
</feature>
<evidence type="ECO:0000256" key="1">
    <source>
        <dbReference type="ARBA" id="ARBA00025771"/>
    </source>
</evidence>
<dbReference type="AlphaFoldDB" id="A0A098VXJ7"/>
<dbReference type="PANTHER" id="PTHR12732">
    <property type="entry name" value="UNCHARACTERIZED PROTEASOME COMPONENT REGION PCI-CONTAINING"/>
    <property type="match status" value="1"/>
</dbReference>
<evidence type="ECO:0000313" key="3">
    <source>
        <dbReference type="EMBL" id="KGG52461.1"/>
    </source>
</evidence>
<proteinExistence type="inferred from homology"/>
<name>A0A098VXJ7_9MICR</name>
<evidence type="ECO:0000259" key="2">
    <source>
        <dbReference type="Pfam" id="PF01399"/>
    </source>
</evidence>
<protein>
    <recommendedName>
        <fullName evidence="2">PCI domain-containing protein</fullName>
    </recommendedName>
</protein>
<dbReference type="GO" id="GO:0000973">
    <property type="term" value="P:post-transcriptional tethering of RNA polymerase II gene DNA at nuclear periphery"/>
    <property type="evidence" value="ECO:0007669"/>
    <property type="project" value="TreeGrafter"/>
</dbReference>
<comment type="similarity">
    <text evidence="1">Belongs to the CSN12 family.</text>
</comment>
<dbReference type="GO" id="GO:0006368">
    <property type="term" value="P:transcription elongation by RNA polymerase II"/>
    <property type="evidence" value="ECO:0007669"/>
    <property type="project" value="TreeGrafter"/>
</dbReference>
<sequence length="545" mass="61620">MQAAFFDFQQASGHQLASFYDPFSVSKVPAEISKCLLELESGFAIPPVLQIFSSSTYAPEGSDPSSYKEFILIYTMWYVHVKFFYQSPLYRLISEASLLSASEWSAKYGQFLSPANKALASGSLLLIVRVLLDSLSTILKRLASGSENSNLYAQIKSLSRTIQLNRLETTSSDNLLAYFNYLQGTYPMPSVDSVGTEDSDDNLCSLESASQRLYEIEAHLLREYCKLLSKIFSITINDRSLVSSEKQSVTLFSGAALLEFYAKLSRTRMCTPVFRSIENSSSTNLNDFPTKDRVYWYFNRARLFIVEANYFRAKENLANAFHLLAPQFSFKMANSSRFRNFLKITCLLLPLEYFYSNKVLSPAILSQIAACSGSNSTCFSTIRSVNAFLSLKDCFLKLFSSIKNGDIISFSVFLSQYESVLQSRHLYQLFVFLFKPMLLANFTKKIEDPPENRLPISHILTAIAMIQKDLSRCSDCAKSVAWTIFPFLDTTRPHCLNFEVEALISMLISNGLIKGYLHHEKRVLVLSKVNPFPPSSSSSYMMHSQ</sequence>
<dbReference type="InterPro" id="IPR045114">
    <property type="entry name" value="Csn12-like"/>
</dbReference>
<dbReference type="Pfam" id="PF01399">
    <property type="entry name" value="PCI"/>
    <property type="match status" value="1"/>
</dbReference>
<reference evidence="3 4" key="1">
    <citation type="submission" date="2014-04" db="EMBL/GenBank/DDBJ databases">
        <title>A new species of microsporidia sheds light on the evolution of extreme parasitism.</title>
        <authorList>
            <person name="Haag K.L."/>
            <person name="James T.Y."/>
            <person name="Larsson R."/>
            <person name="Schaer T.M."/>
            <person name="Refardt D."/>
            <person name="Pombert J.-F."/>
            <person name="Ebert D."/>
        </authorList>
    </citation>
    <scope>NUCLEOTIDE SEQUENCE [LARGE SCALE GENOMIC DNA]</scope>
    <source>
        <strain evidence="3 4">UGP3</strain>
        <tissue evidence="3">Spores</tissue>
    </source>
</reference>
<dbReference type="GeneID" id="25258634"/>
<gene>
    <name evidence="3" type="ORF">DI09_16p150</name>
</gene>
<dbReference type="GO" id="GO:0070390">
    <property type="term" value="C:transcription export complex 2"/>
    <property type="evidence" value="ECO:0007669"/>
    <property type="project" value="TreeGrafter"/>
</dbReference>
<dbReference type="HOGENOM" id="CLU_499743_0_0_1"/>
<dbReference type="Gene3D" id="1.10.10.10">
    <property type="entry name" value="Winged helix-like DNA-binding domain superfamily/Winged helix DNA-binding domain"/>
    <property type="match status" value="1"/>
</dbReference>